<sequence length="133" mass="14969">MNNRFGSSYGNEDPYIPQTLSEIYDLLGSMVLNAPTFTDDTGYFPERNIGSRFHQLTEGFGMVREKVGEEHYAALMDRAARAKALFAADPEDANGKTDQGRPLLHEIEDIIQSVRRRRVVTKQKDDEGEVTGD</sequence>
<dbReference type="Proteomes" id="UP000776276">
    <property type="component" value="Unassembled WGS sequence"/>
</dbReference>
<dbReference type="RefSeq" id="WP_216324484.1">
    <property type="nucleotide sequence ID" value="NZ_JAHKRT010000005.1"/>
</dbReference>
<dbReference type="EMBL" id="JAHKRT010000005">
    <property type="protein sequence ID" value="MBU3078370.1"/>
    <property type="molecule type" value="Genomic_DNA"/>
</dbReference>
<comment type="caution">
    <text evidence="1">The sequence shown here is derived from an EMBL/GenBank/DDBJ whole genome shotgun (WGS) entry which is preliminary data.</text>
</comment>
<name>A0ABS6BME2_9SPHN</name>
<proteinExistence type="predicted"/>
<accession>A0ABS6BME2</accession>
<evidence type="ECO:0000313" key="1">
    <source>
        <dbReference type="EMBL" id="MBU3078370.1"/>
    </source>
</evidence>
<evidence type="ECO:0000313" key="2">
    <source>
        <dbReference type="Proteomes" id="UP000776276"/>
    </source>
</evidence>
<reference evidence="1 2" key="1">
    <citation type="submission" date="2021-06" db="EMBL/GenBank/DDBJ databases">
        <title>Sphingomonas sp. XMGL2, whole genome shotgun sequencing project.</title>
        <authorList>
            <person name="Zhao G."/>
            <person name="Shen L."/>
        </authorList>
    </citation>
    <scope>NUCLEOTIDE SEQUENCE [LARGE SCALE GENOMIC DNA]</scope>
    <source>
        <strain evidence="1 2">XMGL2</strain>
    </source>
</reference>
<keyword evidence="2" id="KW-1185">Reference proteome</keyword>
<organism evidence="1 2">
    <name type="scientific">Sphingomonas quercus</name>
    <dbReference type="NCBI Taxonomy" id="2842451"/>
    <lineage>
        <taxon>Bacteria</taxon>
        <taxon>Pseudomonadati</taxon>
        <taxon>Pseudomonadota</taxon>
        <taxon>Alphaproteobacteria</taxon>
        <taxon>Sphingomonadales</taxon>
        <taxon>Sphingomonadaceae</taxon>
        <taxon>Sphingomonas</taxon>
    </lineage>
</organism>
<protein>
    <submittedName>
        <fullName evidence="1">Uncharacterized protein</fullName>
    </submittedName>
</protein>
<gene>
    <name evidence="1" type="ORF">KOF26_10865</name>
</gene>